<dbReference type="SUPFAM" id="SSF48371">
    <property type="entry name" value="ARM repeat"/>
    <property type="match status" value="1"/>
</dbReference>
<evidence type="ECO:0000256" key="11">
    <source>
        <dbReference type="ARBA" id="ARBA00080641"/>
    </source>
</evidence>
<dbReference type="GO" id="GO:0006606">
    <property type="term" value="P:protein import into nucleus"/>
    <property type="evidence" value="ECO:0007669"/>
    <property type="project" value="InterPro"/>
</dbReference>
<organism evidence="17 18">
    <name type="scientific">Rotaria magnacalcarata</name>
    <dbReference type="NCBI Taxonomy" id="392030"/>
    <lineage>
        <taxon>Eukaryota</taxon>
        <taxon>Metazoa</taxon>
        <taxon>Spiralia</taxon>
        <taxon>Gnathifera</taxon>
        <taxon>Rotifera</taxon>
        <taxon>Eurotatoria</taxon>
        <taxon>Bdelloidea</taxon>
        <taxon>Philodinida</taxon>
        <taxon>Philodinidae</taxon>
        <taxon>Rotaria</taxon>
    </lineage>
</organism>
<dbReference type="InterPro" id="IPR001494">
    <property type="entry name" value="Importin-beta_N"/>
</dbReference>
<dbReference type="Proteomes" id="UP000681967">
    <property type="component" value="Unassembled WGS sequence"/>
</dbReference>
<evidence type="ECO:0000256" key="6">
    <source>
        <dbReference type="ARBA" id="ARBA00022927"/>
    </source>
</evidence>
<evidence type="ECO:0000256" key="2">
    <source>
        <dbReference type="ARBA" id="ARBA00004496"/>
    </source>
</evidence>
<evidence type="ECO:0000313" key="18">
    <source>
        <dbReference type="Proteomes" id="UP000663842"/>
    </source>
</evidence>
<evidence type="ECO:0000256" key="4">
    <source>
        <dbReference type="ARBA" id="ARBA00022490"/>
    </source>
</evidence>
<comment type="subcellular location">
    <subcellularLocation>
        <location evidence="2">Cytoplasm</location>
    </subcellularLocation>
    <subcellularLocation>
        <location evidence="1">Nucleus</location>
    </subcellularLocation>
</comment>
<evidence type="ECO:0000313" key="14">
    <source>
        <dbReference type="EMBL" id="CAF3748721.1"/>
    </source>
</evidence>
<dbReference type="Proteomes" id="UP000681720">
    <property type="component" value="Unassembled WGS sequence"/>
</dbReference>
<accession>A0A819SQ76</accession>
<dbReference type="SMART" id="SM00913">
    <property type="entry name" value="IBN_N"/>
    <property type="match status" value="1"/>
</dbReference>
<protein>
    <recommendedName>
        <fullName evidence="9">Transportin-1</fullName>
    </recommendedName>
    <alternativeName>
        <fullName evidence="10">Importin beta-2</fullName>
    </alternativeName>
    <alternativeName>
        <fullName evidence="11">Karyopherin beta-2</fullName>
    </alternativeName>
</protein>
<feature type="region of interest" description="Disordered" evidence="12">
    <location>
        <begin position="348"/>
        <end position="421"/>
    </location>
</feature>
<evidence type="ECO:0000313" key="16">
    <source>
        <dbReference type="EMBL" id="CAF4011915.1"/>
    </source>
</evidence>
<evidence type="ECO:0000256" key="7">
    <source>
        <dbReference type="ARBA" id="ARBA00023242"/>
    </source>
</evidence>
<keyword evidence="7" id="KW-0539">Nucleus</keyword>
<evidence type="ECO:0000313" key="15">
    <source>
        <dbReference type="EMBL" id="CAF3788371.1"/>
    </source>
</evidence>
<dbReference type="GO" id="GO:0031267">
    <property type="term" value="F:small GTPase binding"/>
    <property type="evidence" value="ECO:0007669"/>
    <property type="project" value="InterPro"/>
</dbReference>
<gene>
    <name evidence="14" type="ORF">BYL167_LOCUS210</name>
    <name evidence="15" type="ORF">GIL414_LOCUS409</name>
    <name evidence="16" type="ORF">OVN521_LOCUS15671</name>
    <name evidence="17" type="ORF">UXM345_LOCUS20067</name>
</gene>
<dbReference type="FunFam" id="1.25.10.10:FF:000028">
    <property type="entry name" value="Transportin-1 isoform 1"/>
    <property type="match status" value="2"/>
</dbReference>
<dbReference type="Pfam" id="PF13513">
    <property type="entry name" value="HEAT_EZ"/>
    <property type="match status" value="1"/>
</dbReference>
<evidence type="ECO:0000256" key="8">
    <source>
        <dbReference type="ARBA" id="ARBA00038423"/>
    </source>
</evidence>
<evidence type="ECO:0000256" key="12">
    <source>
        <dbReference type="SAM" id="MobiDB-lite"/>
    </source>
</evidence>
<keyword evidence="4" id="KW-0963">Cytoplasm</keyword>
<keyword evidence="19" id="KW-1185">Reference proteome</keyword>
<dbReference type="InterPro" id="IPR011989">
    <property type="entry name" value="ARM-like"/>
</dbReference>
<dbReference type="InterPro" id="IPR058584">
    <property type="entry name" value="IMB1_TNPO1-like_TPR"/>
</dbReference>
<feature type="domain" description="Importin N-terminal" evidence="13">
    <location>
        <begin position="33"/>
        <end position="101"/>
    </location>
</feature>
<keyword evidence="3" id="KW-0813">Transport</keyword>
<evidence type="ECO:0000313" key="17">
    <source>
        <dbReference type="EMBL" id="CAF4064907.1"/>
    </source>
</evidence>
<dbReference type="GO" id="GO:0005737">
    <property type="term" value="C:cytoplasm"/>
    <property type="evidence" value="ECO:0007669"/>
    <property type="project" value="UniProtKB-SubCell"/>
</dbReference>
<sequence>MMSWQPVQAEGLEQILTLLRQSQSPDTQIQRQVQARLESLNQYPDFNKYLVYILTKLIDEQEATRSLAGLILKNNAKSHYEKFPDEVRLYIKQECLLALGDRSPLIRATVGILITTIVTKGSLEQWPVLLEQLYSCLDSPDINLCEGAFGALQKICEDSADQLENAPSQPLNVLIPKFIQFFLHSHPKIRSHAIAKKGSHIWKNDYFVYYHNCVNEFITPRAAALMSNIDKFLENLFQLANDTDSDVRKHVCRALVMLVEVRIERLIPHMQQIIEYMLLTSQDTDDAVALEACEFWLMIADQPICRDVLQPYLDKLLPVLCKNMKYSEIDIIILQGDIDEDEHIPDRIEDIRPRFPRSRTRQHTQHSLENNSTDQLNNATDTNNNSTTATPPNSQSDQHLPDEDDGEDDDDEGAGGNADQATEWNLRKCSAAALDVLSSVFREGILPMLLPILREMLFHTNWQIKESGILVLGAIAEGCSFGLAPHLPDLVDYLIKCLDDKKPLVRSITCWTLSRYSTWIVHNEAQQNRFLVPLMFELLKRILDANKKVQEAACSAFATLEEEACVQMVPYLKQILETLVHAFRKYQAKNLLILYDAIGTLADSVGSHLNRPDYIELLMPPLIERWNLLRNDDKDLFPLLECLSSIATALQTGFLPYCEPVFGRCILLVQQTIESSGVDSTPDKDFMIVALDLLSGLAEGLSAHIDSLVERSNLLPLLERCAQDPMAEVRQSSFALLGDLTKACFRHVHKHLNFFLPLLTQNLDPHHVSVCNNAIWAIGEISIQIGAEIQPFVSIILESLILIINRNNTPKTLLENTAITIGRLGLVCPNDVSSQLQRFIRPWCVALRNIRDNDEKDSAFRGICNMIILNPLAVTNEFIYVCDAIASWEKPPMELHAKFRDILQTFKQEFGNEQWKQLTDRFPLPLKQRLQMHYGV</sequence>
<evidence type="ECO:0000256" key="10">
    <source>
        <dbReference type="ARBA" id="ARBA00076938"/>
    </source>
</evidence>
<proteinExistence type="inferred from homology"/>
<feature type="compositionally biased region" description="Acidic residues" evidence="12">
    <location>
        <begin position="402"/>
        <end position="413"/>
    </location>
</feature>
<dbReference type="EMBL" id="CAJOBG010002519">
    <property type="protein sequence ID" value="CAF4011915.1"/>
    <property type="molecule type" value="Genomic_DNA"/>
</dbReference>
<feature type="compositionally biased region" description="Basic residues" evidence="12">
    <location>
        <begin position="354"/>
        <end position="364"/>
    </location>
</feature>
<evidence type="ECO:0000256" key="9">
    <source>
        <dbReference type="ARBA" id="ARBA00067327"/>
    </source>
</evidence>
<dbReference type="InterPro" id="IPR040122">
    <property type="entry name" value="Importin_beta"/>
</dbReference>
<dbReference type="PANTHER" id="PTHR10527">
    <property type="entry name" value="IMPORTIN BETA"/>
    <property type="match status" value="1"/>
</dbReference>
<dbReference type="Proteomes" id="UP000663866">
    <property type="component" value="Unassembled WGS sequence"/>
</dbReference>
<dbReference type="EMBL" id="CAJOBH010000017">
    <property type="protein sequence ID" value="CAF3748721.1"/>
    <property type="molecule type" value="Genomic_DNA"/>
</dbReference>
<dbReference type="AlphaFoldDB" id="A0A819SQ76"/>
<feature type="compositionally biased region" description="Low complexity" evidence="12">
    <location>
        <begin position="373"/>
        <end position="395"/>
    </location>
</feature>
<dbReference type="Pfam" id="PF03810">
    <property type="entry name" value="IBN_N"/>
    <property type="match status" value="1"/>
</dbReference>
<evidence type="ECO:0000256" key="1">
    <source>
        <dbReference type="ARBA" id="ARBA00004123"/>
    </source>
</evidence>
<dbReference type="Proteomes" id="UP000663842">
    <property type="component" value="Unassembled WGS sequence"/>
</dbReference>
<keyword evidence="5" id="KW-0677">Repeat</keyword>
<evidence type="ECO:0000313" key="19">
    <source>
        <dbReference type="Proteomes" id="UP000663866"/>
    </source>
</evidence>
<dbReference type="GO" id="GO:0031981">
    <property type="term" value="C:nuclear lumen"/>
    <property type="evidence" value="ECO:0007669"/>
    <property type="project" value="UniProtKB-ARBA"/>
</dbReference>
<dbReference type="PROSITE" id="PS50166">
    <property type="entry name" value="IMPORTIN_B_NT"/>
    <property type="match status" value="1"/>
</dbReference>
<evidence type="ECO:0000256" key="3">
    <source>
        <dbReference type="ARBA" id="ARBA00022448"/>
    </source>
</evidence>
<comment type="caution">
    <text evidence="17">The sequence shown here is derived from an EMBL/GenBank/DDBJ whole genome shotgun (WGS) entry which is preliminary data.</text>
</comment>
<dbReference type="InterPro" id="IPR016024">
    <property type="entry name" value="ARM-type_fold"/>
</dbReference>
<dbReference type="EMBL" id="CAJOBJ010000046">
    <property type="protein sequence ID" value="CAF3788371.1"/>
    <property type="molecule type" value="Genomic_DNA"/>
</dbReference>
<dbReference type="EMBL" id="CAJOBF010002937">
    <property type="protein sequence ID" value="CAF4064907.1"/>
    <property type="molecule type" value="Genomic_DNA"/>
</dbReference>
<name>A0A819SQ76_9BILA</name>
<dbReference type="Gene3D" id="1.25.10.10">
    <property type="entry name" value="Leucine-rich Repeat Variant"/>
    <property type="match status" value="2"/>
</dbReference>
<keyword evidence="6" id="KW-0653">Protein transport</keyword>
<evidence type="ECO:0000256" key="5">
    <source>
        <dbReference type="ARBA" id="ARBA00022737"/>
    </source>
</evidence>
<dbReference type="Pfam" id="PF25574">
    <property type="entry name" value="TPR_IMB1"/>
    <property type="match status" value="1"/>
</dbReference>
<comment type="similarity">
    <text evidence="8">Belongs to the importin beta family. Importin beta-2 subfamily.</text>
</comment>
<reference evidence="17" key="1">
    <citation type="submission" date="2021-02" db="EMBL/GenBank/DDBJ databases">
        <authorList>
            <person name="Nowell W R."/>
        </authorList>
    </citation>
    <scope>NUCLEOTIDE SEQUENCE</scope>
</reference>
<evidence type="ECO:0000259" key="13">
    <source>
        <dbReference type="PROSITE" id="PS50166"/>
    </source>
</evidence>